<name>A0A2U2RJY6_9MICO</name>
<dbReference type="OrthoDB" id="4789123at2"/>
<keyword evidence="3" id="KW-1185">Reference proteome</keyword>
<protein>
    <submittedName>
        <fullName evidence="2">Uncharacterized protein</fullName>
    </submittedName>
</protein>
<comment type="caution">
    <text evidence="2">The sequence shown here is derived from an EMBL/GenBank/DDBJ whole genome shotgun (WGS) entry which is preliminary data.</text>
</comment>
<feature type="region of interest" description="Disordered" evidence="1">
    <location>
        <begin position="1"/>
        <end position="71"/>
    </location>
</feature>
<feature type="compositionally biased region" description="Low complexity" evidence="1">
    <location>
        <begin position="14"/>
        <end position="27"/>
    </location>
</feature>
<dbReference type="Proteomes" id="UP000245590">
    <property type="component" value="Unassembled WGS sequence"/>
</dbReference>
<evidence type="ECO:0000313" key="2">
    <source>
        <dbReference type="EMBL" id="PWH06156.1"/>
    </source>
</evidence>
<feature type="region of interest" description="Disordered" evidence="1">
    <location>
        <begin position="528"/>
        <end position="561"/>
    </location>
</feature>
<reference evidence="2 3" key="1">
    <citation type="submission" date="2018-05" db="EMBL/GenBank/DDBJ databases">
        <title>Brachybacterium sp. M1HQ-2T, whole genome shotgun sequence.</title>
        <authorList>
            <person name="Tuo L."/>
        </authorList>
    </citation>
    <scope>NUCLEOTIDE SEQUENCE [LARGE SCALE GENOMIC DNA]</scope>
    <source>
        <strain evidence="2 3">M1HQ-2</strain>
    </source>
</reference>
<feature type="compositionally biased region" description="Basic and acidic residues" evidence="1">
    <location>
        <begin position="60"/>
        <end position="71"/>
    </location>
</feature>
<evidence type="ECO:0000256" key="1">
    <source>
        <dbReference type="SAM" id="MobiDB-lite"/>
    </source>
</evidence>
<accession>A0A2U2RJY6</accession>
<dbReference type="AlphaFoldDB" id="A0A2U2RJY6"/>
<feature type="region of interest" description="Disordered" evidence="1">
    <location>
        <begin position="149"/>
        <end position="174"/>
    </location>
</feature>
<dbReference type="RefSeq" id="WP_109275903.1">
    <property type="nucleotide sequence ID" value="NZ_QFKX01000003.1"/>
</dbReference>
<proteinExistence type="predicted"/>
<gene>
    <name evidence="2" type="ORF">DEO23_10160</name>
</gene>
<evidence type="ECO:0000313" key="3">
    <source>
        <dbReference type="Proteomes" id="UP000245590"/>
    </source>
</evidence>
<organism evidence="2 3">
    <name type="scientific">Brachybacterium endophyticum</name>
    <dbReference type="NCBI Taxonomy" id="2182385"/>
    <lineage>
        <taxon>Bacteria</taxon>
        <taxon>Bacillati</taxon>
        <taxon>Actinomycetota</taxon>
        <taxon>Actinomycetes</taxon>
        <taxon>Micrococcales</taxon>
        <taxon>Dermabacteraceae</taxon>
        <taxon>Brachybacterium</taxon>
    </lineage>
</organism>
<sequence length="669" mass="71191">MTVALPEPRRNGAAHRGAAGAEAGTAALPQSTGPGGAIPSLAQLREALRGPESPLPAPRTADEAAARVRDRTASGDLSGALRVARVFAALPGTDEARRELLRARLAAHRAANDDGSARALARELVTSIDRAGSPLQARASAEVFAEHLRPAPDGSDEERQAPSASGARGRRRAEQTAIPEGLLAIVRCVELPRPSHLSRISDPSGISHPSRAAESRQELTRLQEALQALPAHTQDLVDTPGPLLGVRLGQCLEAAGREDDALRLCRDVLDEVAHLQAREGGFVDAARVVMTAHAVLARVLASRDPIAAVGHSLTALDGMHEVEDLSLRVRLITDLLRALVMSDLQDQASFAAGRLASFARTLPSAEQKVEPLLAVGAQRVAARRYDAAEVVLGEARRASTEAGDRRGRLEATRLLARSHHEQGHGREALAHLRRTAADARWVADDLLTPTLERPLYVRTELDAEALALRHALDLATPVEAAAAARAIVRRVRIEDRAGTMPAPLLWDHGVDARIGALIAEGIRLAEATTGPTFTGPTPTGPTPAGQAPTAPTRTGPTPTGPTDAWAASAAASAPVDPSGVERYEQLFREAGRALEQVPHGHEDRARYWGAYLEDRHAHMLAARGEFAAATSAGRQALRAWQQLGRDEEAAGLDEQIRIWRTTDDRRGTA</sequence>
<feature type="region of interest" description="Disordered" evidence="1">
    <location>
        <begin position="198"/>
        <end position="217"/>
    </location>
</feature>
<dbReference type="SUPFAM" id="SSF48452">
    <property type="entry name" value="TPR-like"/>
    <property type="match status" value="1"/>
</dbReference>
<dbReference type="InterPro" id="IPR011990">
    <property type="entry name" value="TPR-like_helical_dom_sf"/>
</dbReference>
<dbReference type="EMBL" id="QFKX01000003">
    <property type="protein sequence ID" value="PWH06156.1"/>
    <property type="molecule type" value="Genomic_DNA"/>
</dbReference>